<accession>A0A101E0H4</accession>
<dbReference type="AlphaFoldDB" id="A0A101E0H4"/>
<feature type="domain" description="Ribbon-helix-helix protein CopG" evidence="1">
    <location>
        <begin position="7"/>
        <end position="45"/>
    </location>
</feature>
<dbReference type="Proteomes" id="UP000054015">
    <property type="component" value="Unassembled WGS sequence"/>
</dbReference>
<dbReference type="EMBL" id="LGEQ01000046">
    <property type="protein sequence ID" value="KUJ92846.1"/>
    <property type="molecule type" value="Genomic_DNA"/>
</dbReference>
<evidence type="ECO:0000313" key="5">
    <source>
        <dbReference type="Proteomes" id="UP000054307"/>
    </source>
</evidence>
<comment type="caution">
    <text evidence="3">The sequence shown here is derived from an EMBL/GenBank/DDBJ whole genome shotgun (WGS) entry which is preliminary data.</text>
</comment>
<evidence type="ECO:0000313" key="2">
    <source>
        <dbReference type="EMBL" id="KUJ92846.1"/>
    </source>
</evidence>
<dbReference type="InterPro" id="IPR010985">
    <property type="entry name" value="Ribbon_hlx_hlx"/>
</dbReference>
<organism evidence="3 4">
    <name type="scientific">Archaeoglobus fulgidus</name>
    <dbReference type="NCBI Taxonomy" id="2234"/>
    <lineage>
        <taxon>Archaea</taxon>
        <taxon>Methanobacteriati</taxon>
        <taxon>Methanobacteriota</taxon>
        <taxon>Archaeoglobi</taxon>
        <taxon>Archaeoglobales</taxon>
        <taxon>Archaeoglobaceae</taxon>
        <taxon>Archaeoglobus</taxon>
    </lineage>
</organism>
<evidence type="ECO:0000313" key="3">
    <source>
        <dbReference type="EMBL" id="KUK06302.1"/>
    </source>
</evidence>
<dbReference type="SUPFAM" id="SSF47598">
    <property type="entry name" value="Ribbon-helix-helix"/>
    <property type="match status" value="1"/>
</dbReference>
<dbReference type="CDD" id="cd22235">
    <property type="entry name" value="RHH_CopG_archaea"/>
    <property type="match status" value="1"/>
</dbReference>
<dbReference type="GO" id="GO:0003677">
    <property type="term" value="F:DNA binding"/>
    <property type="evidence" value="ECO:0007669"/>
    <property type="project" value="UniProtKB-KW"/>
</dbReference>
<proteinExistence type="predicted"/>
<gene>
    <name evidence="2" type="ORF">XD40_1963</name>
    <name evidence="3" type="ORF">XD48_1467</name>
</gene>
<name>A0A101E0H4_ARCFL</name>
<reference evidence="3" key="1">
    <citation type="journal article" date="2015" name="MBio">
        <title>Genome-resolved metagenomic analysis reveals roles for candidate phyla and other microbial community members in biogeochemical transformations in oil reservoirs.</title>
        <authorList>
            <person name="Hu P."/>
            <person name="Tom L."/>
            <person name="Singh A."/>
            <person name="Thomas B.C."/>
            <person name="Baker B.J."/>
            <person name="Piceno Y.M."/>
            <person name="Andersen G.L."/>
            <person name="Banfield J.F."/>
        </authorList>
    </citation>
    <scope>NUCLEOTIDE SEQUENCE [LARGE SCALE GENOMIC DNA]</scope>
    <source>
        <strain evidence="3">49_2300</strain>
        <strain evidence="2">49_95</strain>
    </source>
</reference>
<reference evidence="4 5" key="2">
    <citation type="journal article" date="2015" name="MBio">
        <title>Genome-Resolved Metagenomic Analysis Reveals Roles for Candidate Phyla and Other Microbial Community Members in Biogeochemical Transformations in Oil Reservoirs.</title>
        <authorList>
            <person name="Hu P."/>
            <person name="Tom L."/>
            <person name="Singh A."/>
            <person name="Thomas B.C."/>
            <person name="Baker B.J."/>
            <person name="Piceno Y.M."/>
            <person name="Andersen G.L."/>
            <person name="Banfield J.F."/>
        </authorList>
    </citation>
    <scope>NUCLEOTIDE SEQUENCE [LARGE SCALE GENOMIC DNA]</scope>
</reference>
<dbReference type="GO" id="GO:0006355">
    <property type="term" value="P:regulation of DNA-templated transcription"/>
    <property type="evidence" value="ECO:0007669"/>
    <property type="project" value="InterPro"/>
</dbReference>
<dbReference type="PATRIC" id="fig|2234.6.peg.674"/>
<evidence type="ECO:0000313" key="4">
    <source>
        <dbReference type="Proteomes" id="UP000054015"/>
    </source>
</evidence>
<keyword evidence="3" id="KW-0238">DNA-binding</keyword>
<sequence>MEVGKMKRLTISLDNDTVAKLEELAKRDGRSLSEVARVAISSYYDLILKNVISDIKGLIDLISTRDYIAMDIGLWVAILDELCEKASESFWDVVEKVGFEHGLQFKEMGLEDLYSVIKLLEASNWFNVRTVSEDVYIITLVTRNEGKLVRRFFDGLFKSMGFNVEVSEGLRKLILKKTSVIP</sequence>
<dbReference type="InterPro" id="IPR013321">
    <property type="entry name" value="Arc_rbn_hlx_hlx"/>
</dbReference>
<dbReference type="EMBL" id="LGEX01000042">
    <property type="protein sequence ID" value="KUK06302.1"/>
    <property type="molecule type" value="Genomic_DNA"/>
</dbReference>
<dbReference type="Pfam" id="PF01402">
    <property type="entry name" value="RHH_1"/>
    <property type="match status" value="1"/>
</dbReference>
<dbReference type="Gene3D" id="1.10.1220.10">
    <property type="entry name" value="Met repressor-like"/>
    <property type="match status" value="1"/>
</dbReference>
<protein>
    <submittedName>
        <fullName evidence="3">CopG-like domain-containing protein DNA-binding protein</fullName>
    </submittedName>
</protein>
<dbReference type="InterPro" id="IPR002145">
    <property type="entry name" value="CopG"/>
</dbReference>
<evidence type="ECO:0000259" key="1">
    <source>
        <dbReference type="Pfam" id="PF01402"/>
    </source>
</evidence>
<dbReference type="Proteomes" id="UP000054307">
    <property type="component" value="Unassembled WGS sequence"/>
</dbReference>